<evidence type="ECO:0000256" key="2">
    <source>
        <dbReference type="ARBA" id="ARBA00022982"/>
    </source>
</evidence>
<name>A0A6B0GR16_9EURY</name>
<accession>A0A6B0GR16</accession>
<dbReference type="SUPFAM" id="SSF52833">
    <property type="entry name" value="Thioredoxin-like"/>
    <property type="match status" value="1"/>
</dbReference>
<dbReference type="PROSITE" id="PS51257">
    <property type="entry name" value="PROKAR_LIPOPROTEIN"/>
    <property type="match status" value="1"/>
</dbReference>
<dbReference type="AlphaFoldDB" id="A0A6B0GR16"/>
<gene>
    <name evidence="5" type="ORF">GQS65_08690</name>
</gene>
<proteinExistence type="inferred from homology"/>
<evidence type="ECO:0000313" key="5">
    <source>
        <dbReference type="EMBL" id="MWG34565.1"/>
    </source>
</evidence>
<reference evidence="5 6" key="1">
    <citation type="submission" date="2019-12" db="EMBL/GenBank/DDBJ databases">
        <title>Halocatena pleomorpha gen. nov. sp. nov., an extremely halophilic archaeon of family Halobacteriaceae isolated from saltpan soil.</title>
        <authorList>
            <person name="Pal Y."/>
            <person name="Verma A."/>
            <person name="Krishnamurthi S."/>
            <person name="Kumar P."/>
        </authorList>
    </citation>
    <scope>NUCLEOTIDE SEQUENCE [LARGE SCALE GENOMIC DNA]</scope>
    <source>
        <strain evidence="5 6">JCM 16495</strain>
    </source>
</reference>
<sequence>MNERRVSRRRVLASLGLGTAALAGCLGVGGGESGDGGSGEASGNGTGGSGGTGASGLDHPVGDGIDGQPTLGPAAGTAEATLVAFEDPSCPRCAAFHRDTVPRIRSELVDTGRATYVVRPYPIVYAWGEPATRALWATYERDAEAFWSLLDHYFTEQGSFDESNVVDRTRSWLDAETSVDVDAVVNAAEADGFPAPVQSNLDIGEAEGINGTPTVVMFRDGQYQSRATGSVSYDLITSALNL</sequence>
<organism evidence="5 6">
    <name type="scientific">Halomarina oriensis</name>
    <dbReference type="NCBI Taxonomy" id="671145"/>
    <lineage>
        <taxon>Archaea</taxon>
        <taxon>Methanobacteriati</taxon>
        <taxon>Methanobacteriota</taxon>
        <taxon>Stenosarchaea group</taxon>
        <taxon>Halobacteria</taxon>
        <taxon>Halobacteriales</taxon>
        <taxon>Natronomonadaceae</taxon>
        <taxon>Halomarina</taxon>
    </lineage>
</organism>
<dbReference type="RefSeq" id="WP_158204233.1">
    <property type="nucleotide sequence ID" value="NZ_WSZK01000015.1"/>
</dbReference>
<dbReference type="InterPro" id="IPR012336">
    <property type="entry name" value="Thioredoxin-like_fold"/>
</dbReference>
<comment type="caution">
    <text evidence="5">The sequence shown here is derived from an EMBL/GenBank/DDBJ whole genome shotgun (WGS) entry which is preliminary data.</text>
</comment>
<dbReference type="Proteomes" id="UP000451471">
    <property type="component" value="Unassembled WGS sequence"/>
</dbReference>
<dbReference type="Gene3D" id="3.40.30.10">
    <property type="entry name" value="Glutaredoxin"/>
    <property type="match status" value="1"/>
</dbReference>
<comment type="similarity">
    <text evidence="1">Belongs to the glutaredoxin family.</text>
</comment>
<evidence type="ECO:0000256" key="3">
    <source>
        <dbReference type="SAM" id="MobiDB-lite"/>
    </source>
</evidence>
<protein>
    <submittedName>
        <fullName evidence="5">Thioredoxin domain-containing protein</fullName>
    </submittedName>
</protein>
<evidence type="ECO:0000259" key="4">
    <source>
        <dbReference type="Pfam" id="PF13462"/>
    </source>
</evidence>
<dbReference type="EMBL" id="WSZK01000015">
    <property type="protein sequence ID" value="MWG34565.1"/>
    <property type="molecule type" value="Genomic_DNA"/>
</dbReference>
<feature type="compositionally biased region" description="Gly residues" evidence="3">
    <location>
        <begin position="32"/>
        <end position="54"/>
    </location>
</feature>
<dbReference type="Pfam" id="PF13462">
    <property type="entry name" value="Thioredoxin_4"/>
    <property type="match status" value="1"/>
</dbReference>
<keyword evidence="2" id="KW-0249">Electron transport</keyword>
<dbReference type="OrthoDB" id="15256at2157"/>
<keyword evidence="2" id="KW-0813">Transport</keyword>
<feature type="domain" description="Thioredoxin-like fold" evidence="4">
    <location>
        <begin position="77"/>
        <end position="217"/>
    </location>
</feature>
<feature type="region of interest" description="Disordered" evidence="3">
    <location>
        <begin position="32"/>
        <end position="73"/>
    </location>
</feature>
<keyword evidence="6" id="KW-1185">Reference proteome</keyword>
<evidence type="ECO:0000313" key="6">
    <source>
        <dbReference type="Proteomes" id="UP000451471"/>
    </source>
</evidence>
<dbReference type="InterPro" id="IPR036249">
    <property type="entry name" value="Thioredoxin-like_sf"/>
</dbReference>
<evidence type="ECO:0000256" key="1">
    <source>
        <dbReference type="ARBA" id="ARBA00007787"/>
    </source>
</evidence>